<dbReference type="Proteomes" id="UP001500567">
    <property type="component" value="Unassembled WGS sequence"/>
</dbReference>
<keyword evidence="1" id="KW-0732">Signal</keyword>
<dbReference type="SUPFAM" id="SSF75011">
    <property type="entry name" value="3-carboxy-cis,cis-mucoante lactonizing enzyme"/>
    <property type="match status" value="1"/>
</dbReference>
<feature type="chain" id="PRO_5045670161" description="DUF839 domain-containing protein" evidence="1">
    <location>
        <begin position="30"/>
        <end position="500"/>
    </location>
</feature>
<sequence length="500" mass="53840">MFSLSVPAMKTATRLLFALTTLGLLPALAACSDNDNDSTPDEAFELKAQSVTPSLVKTMPGFESLQVLPLISSDDKLAESPGFVFGPQPDGAALLRNPAGAGFVLINNHEISQSVSRVYLDKNFKPVKGEYLVDYNGGTTRLCSATLATPEEHGFPIATFLTAGESGAESMVHAIDPLGAADKANTSRRKPALGKASMENAVPLHKQAYPGKTVIVIGEDDTNGQVLLYVSDAPGDLDNGKLYMLKRTNDDPVETNMTTGTSYDVQWVEVTGAKTMTGAQIAAFSTSNSALQLARVEDLDYRKGSAANNREIYFTATGVSQADKVTPVAGKTMWGRVYKLNLNAANPVGPAKLEVVVDGGVDPGKYLVNPDNICVTDNYVYIQEDGDSFYLATDHDGRIWQWGINTPGQRARPMLEMDHRRGDATFNAKYNPTNFPKLSSWEYGAMYDISDLVNTPNTFLVNIHPHTWQDARFRNADGSGAAANTNSEGGQVVIVRGVAK</sequence>
<organism evidence="2 3">
    <name type="scientific">Hymenobacter fastidiosus</name>
    <dbReference type="NCBI Taxonomy" id="486264"/>
    <lineage>
        <taxon>Bacteria</taxon>
        <taxon>Pseudomonadati</taxon>
        <taxon>Bacteroidota</taxon>
        <taxon>Cytophagia</taxon>
        <taxon>Cytophagales</taxon>
        <taxon>Hymenobacteraceae</taxon>
        <taxon>Hymenobacter</taxon>
    </lineage>
</organism>
<accession>A0ABP7SWV2</accession>
<dbReference type="InterPro" id="IPR008557">
    <property type="entry name" value="PhoX"/>
</dbReference>
<proteinExistence type="predicted"/>
<evidence type="ECO:0008006" key="4">
    <source>
        <dbReference type="Google" id="ProtNLM"/>
    </source>
</evidence>
<feature type="signal peptide" evidence="1">
    <location>
        <begin position="1"/>
        <end position="29"/>
    </location>
</feature>
<gene>
    <name evidence="2" type="ORF">GCM10022408_33980</name>
</gene>
<reference evidence="3" key="1">
    <citation type="journal article" date="2019" name="Int. J. Syst. Evol. Microbiol.">
        <title>The Global Catalogue of Microorganisms (GCM) 10K type strain sequencing project: providing services to taxonomists for standard genome sequencing and annotation.</title>
        <authorList>
            <consortium name="The Broad Institute Genomics Platform"/>
            <consortium name="The Broad Institute Genome Sequencing Center for Infectious Disease"/>
            <person name="Wu L."/>
            <person name="Ma J."/>
        </authorList>
    </citation>
    <scope>NUCLEOTIDE SEQUENCE [LARGE SCALE GENOMIC DNA]</scope>
    <source>
        <strain evidence="3">JCM 17224</strain>
    </source>
</reference>
<protein>
    <recommendedName>
        <fullName evidence="4">DUF839 domain-containing protein</fullName>
    </recommendedName>
</protein>
<dbReference type="EMBL" id="BAABDJ010000038">
    <property type="protein sequence ID" value="GAA4017577.1"/>
    <property type="molecule type" value="Genomic_DNA"/>
</dbReference>
<evidence type="ECO:0000313" key="2">
    <source>
        <dbReference type="EMBL" id="GAA4017577.1"/>
    </source>
</evidence>
<keyword evidence="3" id="KW-1185">Reference proteome</keyword>
<dbReference type="Pfam" id="PF05787">
    <property type="entry name" value="PhoX"/>
    <property type="match status" value="1"/>
</dbReference>
<name>A0ABP7SWV2_9BACT</name>
<comment type="caution">
    <text evidence="2">The sequence shown here is derived from an EMBL/GenBank/DDBJ whole genome shotgun (WGS) entry which is preliminary data.</text>
</comment>
<evidence type="ECO:0000313" key="3">
    <source>
        <dbReference type="Proteomes" id="UP001500567"/>
    </source>
</evidence>
<evidence type="ECO:0000256" key="1">
    <source>
        <dbReference type="SAM" id="SignalP"/>
    </source>
</evidence>